<dbReference type="Proteomes" id="UP000646749">
    <property type="component" value="Unassembled WGS sequence"/>
</dbReference>
<feature type="domain" description="ABC transmembrane type-1" evidence="9">
    <location>
        <begin position="83"/>
        <end position="263"/>
    </location>
</feature>
<dbReference type="PANTHER" id="PTHR30151:SF25">
    <property type="entry name" value="TAURINE TRANSPORT SYSTEM PERMEASE PROTEIN TAUC"/>
    <property type="match status" value="1"/>
</dbReference>
<feature type="transmembrane region" description="Helical" evidence="7">
    <location>
        <begin position="244"/>
        <end position="263"/>
    </location>
</feature>
<evidence type="ECO:0000256" key="8">
    <source>
        <dbReference type="SAM" id="MobiDB-lite"/>
    </source>
</evidence>
<dbReference type="EMBL" id="BONW01000034">
    <property type="protein sequence ID" value="GIG91229.1"/>
    <property type="molecule type" value="Genomic_DNA"/>
</dbReference>
<dbReference type="PROSITE" id="PS50928">
    <property type="entry name" value="ABC_TM1"/>
    <property type="match status" value="1"/>
</dbReference>
<feature type="transmembrane region" description="Helical" evidence="7">
    <location>
        <begin position="90"/>
        <end position="112"/>
    </location>
</feature>
<dbReference type="Gene3D" id="1.10.3720.10">
    <property type="entry name" value="MetI-like"/>
    <property type="match status" value="1"/>
</dbReference>
<dbReference type="RefSeq" id="WP_203869614.1">
    <property type="nucleotide sequence ID" value="NZ_BONW01000034.1"/>
</dbReference>
<accession>A0ABQ4E962</accession>
<dbReference type="SUPFAM" id="SSF161098">
    <property type="entry name" value="MetI-like"/>
    <property type="match status" value="1"/>
</dbReference>
<dbReference type="CDD" id="cd06261">
    <property type="entry name" value="TM_PBP2"/>
    <property type="match status" value="1"/>
</dbReference>
<protein>
    <submittedName>
        <fullName evidence="10">Nitrate ABC transporter permease</fullName>
    </submittedName>
</protein>
<evidence type="ECO:0000256" key="3">
    <source>
        <dbReference type="ARBA" id="ARBA00022475"/>
    </source>
</evidence>
<keyword evidence="2 7" id="KW-0813">Transport</keyword>
<sequence length="283" mass="29655">MTRAATAAPPAATAPAPAGRSGGTGRPRGGNALLGLLGFAAFLAVLEAVPRLGLVSADYLPPTSEIAVALNELLGEPRFWTAVTDTLRGWFLGLAIAVALGVLVGFVLGTVPVLREFTASTVEFLRPIPSVALIPLAVLLFGTDLRSVLLLVVYAAFWQVLVQVLYGVRDVDPVARDTAHTFGLGRWARIRHLLWPTALPYLLTGVRLAAAVALILAITAELIIGAPGLGNEINRAQSGGAVDSMYALIIVTGLLGVAVNVLARWLERAVLSWHPSVRGEGTP</sequence>
<keyword evidence="5 7" id="KW-1133">Transmembrane helix</keyword>
<evidence type="ECO:0000256" key="4">
    <source>
        <dbReference type="ARBA" id="ARBA00022692"/>
    </source>
</evidence>
<gene>
    <name evidence="10" type="primary">ssuC_4</name>
    <name evidence="10" type="ORF">Pen02_61650</name>
</gene>
<dbReference type="InterPro" id="IPR035906">
    <property type="entry name" value="MetI-like_sf"/>
</dbReference>
<evidence type="ECO:0000256" key="1">
    <source>
        <dbReference type="ARBA" id="ARBA00004651"/>
    </source>
</evidence>
<name>A0ABQ4E962_9ACTN</name>
<keyword evidence="4 7" id="KW-0812">Transmembrane</keyword>
<comment type="similarity">
    <text evidence="7">Belongs to the binding-protein-dependent transport system permease family.</text>
</comment>
<feature type="compositionally biased region" description="Low complexity" evidence="8">
    <location>
        <begin position="1"/>
        <end position="19"/>
    </location>
</feature>
<reference evidence="10 11" key="1">
    <citation type="submission" date="2021-01" db="EMBL/GenBank/DDBJ databases">
        <title>Whole genome shotgun sequence of Plantactinospora endophytica NBRC 110450.</title>
        <authorList>
            <person name="Komaki H."/>
            <person name="Tamura T."/>
        </authorList>
    </citation>
    <scope>NUCLEOTIDE SEQUENCE [LARGE SCALE GENOMIC DNA]</scope>
    <source>
        <strain evidence="10 11">NBRC 110450</strain>
    </source>
</reference>
<organism evidence="10 11">
    <name type="scientific">Plantactinospora endophytica</name>
    <dbReference type="NCBI Taxonomy" id="673535"/>
    <lineage>
        <taxon>Bacteria</taxon>
        <taxon>Bacillati</taxon>
        <taxon>Actinomycetota</taxon>
        <taxon>Actinomycetes</taxon>
        <taxon>Micromonosporales</taxon>
        <taxon>Micromonosporaceae</taxon>
        <taxon>Plantactinospora</taxon>
    </lineage>
</organism>
<feature type="region of interest" description="Disordered" evidence="8">
    <location>
        <begin position="1"/>
        <end position="25"/>
    </location>
</feature>
<evidence type="ECO:0000256" key="6">
    <source>
        <dbReference type="ARBA" id="ARBA00023136"/>
    </source>
</evidence>
<evidence type="ECO:0000256" key="7">
    <source>
        <dbReference type="RuleBase" id="RU363032"/>
    </source>
</evidence>
<feature type="transmembrane region" description="Helical" evidence="7">
    <location>
        <begin position="124"/>
        <end position="142"/>
    </location>
</feature>
<evidence type="ECO:0000259" key="9">
    <source>
        <dbReference type="PROSITE" id="PS50928"/>
    </source>
</evidence>
<evidence type="ECO:0000256" key="2">
    <source>
        <dbReference type="ARBA" id="ARBA00022448"/>
    </source>
</evidence>
<keyword evidence="3" id="KW-1003">Cell membrane</keyword>
<dbReference type="InterPro" id="IPR000515">
    <property type="entry name" value="MetI-like"/>
</dbReference>
<dbReference type="PANTHER" id="PTHR30151">
    <property type="entry name" value="ALKANE SULFONATE ABC TRANSPORTER-RELATED, MEMBRANE SUBUNIT"/>
    <property type="match status" value="1"/>
</dbReference>
<feature type="transmembrane region" description="Helical" evidence="7">
    <location>
        <begin position="199"/>
        <end position="224"/>
    </location>
</feature>
<keyword evidence="6 7" id="KW-0472">Membrane</keyword>
<keyword evidence="11" id="KW-1185">Reference proteome</keyword>
<dbReference type="Pfam" id="PF00528">
    <property type="entry name" value="BPD_transp_1"/>
    <property type="match status" value="1"/>
</dbReference>
<evidence type="ECO:0000313" key="11">
    <source>
        <dbReference type="Proteomes" id="UP000646749"/>
    </source>
</evidence>
<feature type="transmembrane region" description="Helical" evidence="7">
    <location>
        <begin position="148"/>
        <end position="168"/>
    </location>
</feature>
<proteinExistence type="inferred from homology"/>
<comment type="subcellular location">
    <subcellularLocation>
        <location evidence="1 7">Cell membrane</location>
        <topology evidence="1 7">Multi-pass membrane protein</topology>
    </subcellularLocation>
</comment>
<comment type="caution">
    <text evidence="10">The sequence shown here is derived from an EMBL/GenBank/DDBJ whole genome shotgun (WGS) entry which is preliminary data.</text>
</comment>
<feature type="transmembrane region" description="Helical" evidence="7">
    <location>
        <begin position="30"/>
        <end position="49"/>
    </location>
</feature>
<evidence type="ECO:0000313" key="10">
    <source>
        <dbReference type="EMBL" id="GIG91229.1"/>
    </source>
</evidence>
<evidence type="ECO:0000256" key="5">
    <source>
        <dbReference type="ARBA" id="ARBA00022989"/>
    </source>
</evidence>